<reference evidence="4 5" key="1">
    <citation type="submission" date="2019-04" db="EMBL/GenBank/DDBJ databases">
        <title>The sequence and de novo assembly of Takifugu bimaculatus genome using PacBio and Hi-C technologies.</title>
        <authorList>
            <person name="Xu P."/>
            <person name="Liu B."/>
            <person name="Zhou Z."/>
        </authorList>
    </citation>
    <scope>NUCLEOTIDE SEQUENCE [LARGE SCALE GENOMIC DNA]</scope>
    <source>
        <strain evidence="4">TB-2018</strain>
        <tissue evidence="4">Muscle</tissue>
    </source>
</reference>
<dbReference type="Gene3D" id="3.90.110.10">
    <property type="entry name" value="Lactate dehydrogenase/glycoside hydrolase, family 4, C-terminal"/>
    <property type="match status" value="1"/>
</dbReference>
<keyword evidence="5" id="KW-1185">Reference proteome</keyword>
<accession>A0A4Z2BQ36</accession>
<dbReference type="AlphaFoldDB" id="A0A4Z2BQ36"/>
<dbReference type="InterPro" id="IPR022383">
    <property type="entry name" value="Lactate/malate_DH_C"/>
</dbReference>
<comment type="similarity">
    <text evidence="1">Belongs to the LDH/MDH superfamily. MDH type 2 family.</text>
</comment>
<dbReference type="InterPro" id="IPR010945">
    <property type="entry name" value="Malate_DH_type2"/>
</dbReference>
<dbReference type="SUPFAM" id="SSF51735">
    <property type="entry name" value="NAD(P)-binding Rossmann-fold domains"/>
    <property type="match status" value="1"/>
</dbReference>
<evidence type="ECO:0000256" key="2">
    <source>
        <dbReference type="ARBA" id="ARBA00023002"/>
    </source>
</evidence>
<dbReference type="Pfam" id="PF02866">
    <property type="entry name" value="Ldh_1_C"/>
    <property type="match status" value="1"/>
</dbReference>
<sequence>MFGPTVKLEENNRNTVGIPATNNDLTEMAMFVLSGKIYRHFLRFSIFKCLISTPLTLSGKINCPYYAKAELLADKLQNYLPNFRIRKISIPSEKWKEWLEDICRKNGWKHKESPLIWREIVHQGGKGLLLGGFSDFLEHCQKYYNVTSDMPADIMVQIAEENLEAHKQLLAEAQHRANLVRHIWISSALSSTSQFLMGSLISADVFPNISTIDVHLLDLDGDEEELHHLKNELEHQALHLLHQVTIHTDLEQAFQKADVIILLDEPWCDDIATEDERELKKRKIDTISERYREYGRLIDTQTEKEVKVIVSGESFVNLRCSLLLDYTHSIHSHQIVALATQLENEARAIVAKKLNVRPADVRDVIVWGNISGSFYGDLQKTKVFNYDGPVKGPEFFSLPAQNIINDRTWIETDFQELVRSRRAAVVSRMNRTTAMSCSHGILTVLKAWNRPWCWK</sequence>
<dbReference type="Gene3D" id="3.40.50.720">
    <property type="entry name" value="NAD(P)-binding Rossmann-like Domain"/>
    <property type="match status" value="1"/>
</dbReference>
<dbReference type="InterPro" id="IPR036291">
    <property type="entry name" value="NAD(P)-bd_dom_sf"/>
</dbReference>
<dbReference type="Proteomes" id="UP000516260">
    <property type="component" value="Chromosome 2"/>
</dbReference>
<dbReference type="GO" id="GO:0006108">
    <property type="term" value="P:malate metabolic process"/>
    <property type="evidence" value="ECO:0007669"/>
    <property type="project" value="InterPro"/>
</dbReference>
<evidence type="ECO:0000259" key="3">
    <source>
        <dbReference type="Pfam" id="PF02866"/>
    </source>
</evidence>
<proteinExistence type="inferred from homology"/>
<evidence type="ECO:0000313" key="5">
    <source>
        <dbReference type="Proteomes" id="UP000516260"/>
    </source>
</evidence>
<dbReference type="InterPro" id="IPR015955">
    <property type="entry name" value="Lactate_DH/Glyco_Ohase_4_C"/>
</dbReference>
<dbReference type="FunFam" id="3.40.50.720:FF:000144">
    <property type="entry name" value="Malate dehydrogenase [NADP]"/>
    <property type="match status" value="1"/>
</dbReference>
<protein>
    <recommendedName>
        <fullName evidence="3">Lactate/malate dehydrogenase C-terminal domain-containing protein</fullName>
    </recommendedName>
</protein>
<name>A0A4Z2BQ36_9TELE</name>
<gene>
    <name evidence="4" type="ORF">fugu_002567</name>
</gene>
<comment type="caution">
    <text evidence="4">The sequence shown here is derived from an EMBL/GenBank/DDBJ whole genome shotgun (WGS) entry which is preliminary data.</text>
</comment>
<dbReference type="SUPFAM" id="SSF56327">
    <property type="entry name" value="LDH C-terminal domain-like"/>
    <property type="match status" value="1"/>
</dbReference>
<evidence type="ECO:0000313" key="4">
    <source>
        <dbReference type="EMBL" id="TNM94391.1"/>
    </source>
</evidence>
<dbReference type="EMBL" id="SWLE01000012">
    <property type="protein sequence ID" value="TNM94391.1"/>
    <property type="molecule type" value="Genomic_DNA"/>
</dbReference>
<evidence type="ECO:0000256" key="1">
    <source>
        <dbReference type="ARBA" id="ARBA00009613"/>
    </source>
</evidence>
<dbReference type="GO" id="GO:0016616">
    <property type="term" value="F:oxidoreductase activity, acting on the CH-OH group of donors, NAD or NADP as acceptor"/>
    <property type="evidence" value="ECO:0007669"/>
    <property type="project" value="InterPro"/>
</dbReference>
<dbReference type="PANTHER" id="PTHR23382">
    <property type="entry name" value="MALATE DEHYDROGENASE"/>
    <property type="match status" value="1"/>
</dbReference>
<dbReference type="GO" id="GO:0016615">
    <property type="term" value="F:malate dehydrogenase activity"/>
    <property type="evidence" value="ECO:0007669"/>
    <property type="project" value="InterPro"/>
</dbReference>
<feature type="domain" description="Lactate/malate dehydrogenase C-terminal" evidence="3">
    <location>
        <begin position="345"/>
        <end position="449"/>
    </location>
</feature>
<organism evidence="4 5">
    <name type="scientific">Takifugu bimaculatus</name>
    <dbReference type="NCBI Taxonomy" id="433685"/>
    <lineage>
        <taxon>Eukaryota</taxon>
        <taxon>Metazoa</taxon>
        <taxon>Chordata</taxon>
        <taxon>Craniata</taxon>
        <taxon>Vertebrata</taxon>
        <taxon>Euteleostomi</taxon>
        <taxon>Actinopterygii</taxon>
        <taxon>Neopterygii</taxon>
        <taxon>Teleostei</taxon>
        <taxon>Neoteleostei</taxon>
        <taxon>Acanthomorphata</taxon>
        <taxon>Eupercaria</taxon>
        <taxon>Tetraodontiformes</taxon>
        <taxon>Tetradontoidea</taxon>
        <taxon>Tetraodontidae</taxon>
        <taxon>Takifugu</taxon>
    </lineage>
</organism>
<keyword evidence="2" id="KW-0560">Oxidoreductase</keyword>